<name>A0A4R2IBM4_9ACTN</name>
<protein>
    <submittedName>
        <fullName evidence="4">L-amino acid N-acyltransferase YncA</fullName>
    </submittedName>
</protein>
<reference evidence="4 5" key="1">
    <citation type="journal article" date="2015" name="Stand. Genomic Sci.">
        <title>Genomic Encyclopedia of Bacterial and Archaeal Type Strains, Phase III: the genomes of soil and plant-associated and newly described type strains.</title>
        <authorList>
            <person name="Whitman W.B."/>
            <person name="Woyke T."/>
            <person name="Klenk H.P."/>
            <person name="Zhou Y."/>
            <person name="Lilburn T.G."/>
            <person name="Beck B.J."/>
            <person name="De Vos P."/>
            <person name="Vandamme P."/>
            <person name="Eisen J.A."/>
            <person name="Garrity G."/>
            <person name="Hugenholtz P."/>
            <person name="Kyrpides N.C."/>
        </authorList>
    </citation>
    <scope>NUCLEOTIDE SEQUENCE [LARGE SCALE GENOMIC DNA]</scope>
    <source>
        <strain evidence="4 5">VKM Ac-2541</strain>
    </source>
</reference>
<comment type="caution">
    <text evidence="4">The sequence shown here is derived from an EMBL/GenBank/DDBJ whole genome shotgun (WGS) entry which is preliminary data.</text>
</comment>
<keyword evidence="1 4" id="KW-0808">Transferase</keyword>
<accession>A0A4R2IBM4</accession>
<evidence type="ECO:0000256" key="2">
    <source>
        <dbReference type="ARBA" id="ARBA00023315"/>
    </source>
</evidence>
<dbReference type="InterPro" id="IPR016181">
    <property type="entry name" value="Acyl_CoA_acyltransferase"/>
</dbReference>
<keyword evidence="5" id="KW-1185">Reference proteome</keyword>
<feature type="domain" description="N-acetyltransferase" evidence="3">
    <location>
        <begin position="3"/>
        <end position="150"/>
    </location>
</feature>
<dbReference type="PANTHER" id="PTHR43877:SF1">
    <property type="entry name" value="ACETYLTRANSFERASE"/>
    <property type="match status" value="1"/>
</dbReference>
<dbReference type="AlphaFoldDB" id="A0A4R2IBM4"/>
<dbReference type="Gene3D" id="3.40.630.30">
    <property type="match status" value="1"/>
</dbReference>
<dbReference type="PANTHER" id="PTHR43877">
    <property type="entry name" value="AMINOALKYLPHOSPHONATE N-ACETYLTRANSFERASE-RELATED-RELATED"/>
    <property type="match status" value="1"/>
</dbReference>
<sequence length="298" mass="31718">MVFEIRTAGPEDAVGIARVWAAAMPQLVKTARGVEAELKIARSRIVLIAVDGEDVVGYGNVHLPAPDETAPRVRIAVQVPPAVRSRGIGGALADAVIAEASNAGAARLLVVVGDDDESKGFATRRGFTISRRMSHSQADLTTGPTALPAPHGLRMVDYGELEPRQLWLAEEAVRHDDPSGLSTGPQYDEWVPAIWHNPDLRHDLSIAVLDGDQVVSFASTTADPDRGVIWSNLTGTIPAYRGRGLAKVAKSVALTRAREAGFSTAYTGNDAANAPMLAVNEWLGYRASSTVWAAEKTL</sequence>
<organism evidence="4 5">
    <name type="scientific">Kribbella antiqua</name>
    <dbReference type="NCBI Taxonomy" id="2512217"/>
    <lineage>
        <taxon>Bacteria</taxon>
        <taxon>Bacillati</taxon>
        <taxon>Actinomycetota</taxon>
        <taxon>Actinomycetes</taxon>
        <taxon>Propionibacteriales</taxon>
        <taxon>Kribbellaceae</taxon>
        <taxon>Kribbella</taxon>
    </lineage>
</organism>
<keyword evidence="2 4" id="KW-0012">Acyltransferase</keyword>
<dbReference type="Proteomes" id="UP000295573">
    <property type="component" value="Unassembled WGS sequence"/>
</dbReference>
<dbReference type="Pfam" id="PF00583">
    <property type="entry name" value="Acetyltransf_1"/>
    <property type="match status" value="2"/>
</dbReference>
<gene>
    <name evidence="4" type="ORF">EV646_115168</name>
</gene>
<dbReference type="InterPro" id="IPR000182">
    <property type="entry name" value="GNAT_dom"/>
</dbReference>
<dbReference type="RefSeq" id="WP_241996515.1">
    <property type="nucleotide sequence ID" value="NZ_SLWR01000015.1"/>
</dbReference>
<evidence type="ECO:0000256" key="1">
    <source>
        <dbReference type="ARBA" id="ARBA00022679"/>
    </source>
</evidence>
<evidence type="ECO:0000259" key="3">
    <source>
        <dbReference type="PROSITE" id="PS51186"/>
    </source>
</evidence>
<feature type="domain" description="N-acetyltransferase" evidence="3">
    <location>
        <begin position="156"/>
        <end position="298"/>
    </location>
</feature>
<dbReference type="GO" id="GO:0016747">
    <property type="term" value="F:acyltransferase activity, transferring groups other than amino-acyl groups"/>
    <property type="evidence" value="ECO:0007669"/>
    <property type="project" value="InterPro"/>
</dbReference>
<dbReference type="SUPFAM" id="SSF55729">
    <property type="entry name" value="Acyl-CoA N-acyltransferases (Nat)"/>
    <property type="match status" value="2"/>
</dbReference>
<evidence type="ECO:0000313" key="4">
    <source>
        <dbReference type="EMBL" id="TCO41627.1"/>
    </source>
</evidence>
<dbReference type="InterPro" id="IPR050832">
    <property type="entry name" value="Bact_Acetyltransf"/>
</dbReference>
<evidence type="ECO:0000313" key="5">
    <source>
        <dbReference type="Proteomes" id="UP000295573"/>
    </source>
</evidence>
<dbReference type="PROSITE" id="PS51186">
    <property type="entry name" value="GNAT"/>
    <property type="match status" value="2"/>
</dbReference>
<proteinExistence type="predicted"/>
<dbReference type="EMBL" id="SLWR01000015">
    <property type="protein sequence ID" value="TCO41627.1"/>
    <property type="molecule type" value="Genomic_DNA"/>
</dbReference>